<dbReference type="InterPro" id="IPR036388">
    <property type="entry name" value="WH-like_DNA-bd_sf"/>
</dbReference>
<dbReference type="GeneID" id="72189079"/>
<organism evidence="2 3">
    <name type="scientific">Halorussus gelatinilyticus</name>
    <dbReference type="NCBI Taxonomy" id="2937524"/>
    <lineage>
        <taxon>Archaea</taxon>
        <taxon>Methanobacteriati</taxon>
        <taxon>Methanobacteriota</taxon>
        <taxon>Stenosarchaea group</taxon>
        <taxon>Halobacteria</taxon>
        <taxon>Halobacteriales</taxon>
        <taxon>Haladaptataceae</taxon>
        <taxon>Halorussus</taxon>
    </lineage>
</organism>
<dbReference type="Pfam" id="PF24035">
    <property type="entry name" value="DUF7344"/>
    <property type="match status" value="1"/>
</dbReference>
<evidence type="ECO:0000313" key="3">
    <source>
        <dbReference type="Proteomes" id="UP000830434"/>
    </source>
</evidence>
<feature type="domain" description="DUF7344" evidence="1">
    <location>
        <begin position="20"/>
        <end position="96"/>
    </location>
</feature>
<name>A0A8U0IKS4_9EURY</name>
<keyword evidence="3" id="KW-1185">Reference proteome</keyword>
<dbReference type="AlphaFoldDB" id="A0A8U0IKS4"/>
<proteinExistence type="predicted"/>
<dbReference type="InterPro" id="IPR055768">
    <property type="entry name" value="DUF7344"/>
</dbReference>
<protein>
    <recommendedName>
        <fullName evidence="1">DUF7344 domain-containing protein</fullName>
    </recommendedName>
</protein>
<accession>A0A8U0IKS4</accession>
<dbReference type="Gene3D" id="1.10.10.10">
    <property type="entry name" value="Winged helix-like DNA-binding domain superfamily/Winged helix DNA-binding domain"/>
    <property type="match status" value="1"/>
</dbReference>
<dbReference type="EMBL" id="CP096658">
    <property type="protein sequence ID" value="UPW01358.1"/>
    <property type="molecule type" value="Genomic_DNA"/>
</dbReference>
<dbReference type="RefSeq" id="WP_248655760.1">
    <property type="nucleotide sequence ID" value="NZ_CP096658.1"/>
</dbReference>
<evidence type="ECO:0000259" key="1">
    <source>
        <dbReference type="Pfam" id="PF24035"/>
    </source>
</evidence>
<sequence>MTNSSAETRDTISPDAVLSAVADDHRRAVLQILNRTDGGVMEMSALTDAVAEHVRDGEPPDDDQRRRVRTALHHTHLPKLEACEMVVYDAETEQVRNVADELGQELLALIAPYETRR</sequence>
<reference evidence="2" key="1">
    <citation type="submission" date="2022-04" db="EMBL/GenBank/DDBJ databases">
        <title>Diverse halophilic archaea isolated from saline environments.</title>
        <authorList>
            <person name="Cui H.-L."/>
        </authorList>
    </citation>
    <scope>NUCLEOTIDE SEQUENCE</scope>
    <source>
        <strain evidence="2">XZYJT40</strain>
    </source>
</reference>
<gene>
    <name evidence="2" type="ORF">M0R88_04450</name>
</gene>
<dbReference type="KEGG" id="haxz:M0R88_04450"/>
<evidence type="ECO:0000313" key="2">
    <source>
        <dbReference type="EMBL" id="UPW01358.1"/>
    </source>
</evidence>
<dbReference type="Proteomes" id="UP000830434">
    <property type="component" value="Chromosome"/>
</dbReference>